<comment type="caution">
    <text evidence="2">The sequence shown here is derived from an EMBL/GenBank/DDBJ whole genome shotgun (WGS) entry which is preliminary data.</text>
</comment>
<dbReference type="RefSeq" id="WP_232315945.1">
    <property type="nucleotide sequence ID" value="NZ_BJNB01000065.1"/>
</dbReference>
<evidence type="ECO:0008006" key="4">
    <source>
        <dbReference type="Google" id="ProtNLM"/>
    </source>
</evidence>
<dbReference type="EMBL" id="BJNB01000065">
    <property type="protein sequence ID" value="GEB98893.1"/>
    <property type="molecule type" value="Genomic_DNA"/>
</dbReference>
<evidence type="ECO:0000313" key="2">
    <source>
        <dbReference type="EMBL" id="GEB98893.1"/>
    </source>
</evidence>
<gene>
    <name evidence="2" type="ORF">CFL01nite_23880</name>
</gene>
<reference evidence="2 3" key="1">
    <citation type="submission" date="2019-06" db="EMBL/GenBank/DDBJ databases">
        <title>Whole genome shotgun sequence of Corynebacterium flavescens NBRC 14136.</title>
        <authorList>
            <person name="Hosoyama A."/>
            <person name="Uohara A."/>
            <person name="Ohji S."/>
            <person name="Ichikawa N."/>
        </authorList>
    </citation>
    <scope>NUCLEOTIDE SEQUENCE [LARGE SCALE GENOMIC DNA]</scope>
    <source>
        <strain evidence="2 3">NBRC 14136</strain>
    </source>
</reference>
<feature type="region of interest" description="Disordered" evidence="1">
    <location>
        <begin position="334"/>
        <end position="353"/>
    </location>
</feature>
<evidence type="ECO:0000256" key="1">
    <source>
        <dbReference type="SAM" id="MobiDB-lite"/>
    </source>
</evidence>
<accession>A0AB73B9Z7</accession>
<proteinExistence type="predicted"/>
<organism evidence="2 3">
    <name type="scientific">Corynebacterium flavescens</name>
    <dbReference type="NCBI Taxonomy" id="28028"/>
    <lineage>
        <taxon>Bacteria</taxon>
        <taxon>Bacillati</taxon>
        <taxon>Actinomycetota</taxon>
        <taxon>Actinomycetes</taxon>
        <taxon>Mycobacteriales</taxon>
        <taxon>Corynebacteriaceae</taxon>
        <taxon>Corynebacterium</taxon>
    </lineage>
</organism>
<dbReference type="InterPro" id="IPR043733">
    <property type="entry name" value="DUF5677"/>
</dbReference>
<dbReference type="Pfam" id="PF18928">
    <property type="entry name" value="DUF5677"/>
    <property type="match status" value="1"/>
</dbReference>
<evidence type="ECO:0000313" key="3">
    <source>
        <dbReference type="Proteomes" id="UP000315353"/>
    </source>
</evidence>
<dbReference type="AlphaFoldDB" id="A0AB73B9Z7"/>
<dbReference type="GeneID" id="82881619"/>
<protein>
    <recommendedName>
        <fullName evidence="4">DUF2264 domain-containing protein</fullName>
    </recommendedName>
</protein>
<sequence>MNAEFGFEPGITPPEDDERFEGFWEIFIEESQADRPSELAERETLRAHIAEQHGHALDLMDLLWRSAMEAVNWGSEILHEHLEDDPEDDAYAALFTTLTGLAARALLAFNEGSWLLRGGYPQGAFTRVRSLHELYIVARVLWEYGSPESDYPDLVERYLLHQEVFLKGAARDLISTGIPGIDETINTEILDALDSRQRELIGTYGKVFSTSWGWAAPLFPKKTPSFMDLNKLVMPSLNAYYRIASEHLHASSAGLANAGKSDGMGTIGYNGGATIDGLAFPAIFGSTFLLSLVGTIVPIEIHNSETDKDIDTGRHMLGVLARLHREILDAWNGESTEDHSAVNGTDGDSNERG</sequence>
<name>A0AB73B9Z7_CORFL</name>
<dbReference type="Proteomes" id="UP000315353">
    <property type="component" value="Unassembled WGS sequence"/>
</dbReference>